<dbReference type="EMBL" id="POUD01000004">
    <property type="protein sequence ID" value="PZG23165.1"/>
    <property type="molecule type" value="Genomic_DNA"/>
</dbReference>
<keyword evidence="3" id="KW-1185">Reference proteome</keyword>
<accession>A0A2W2F4I0</accession>
<feature type="region of interest" description="Disordered" evidence="1">
    <location>
        <begin position="125"/>
        <end position="146"/>
    </location>
</feature>
<evidence type="ECO:0000313" key="2">
    <source>
        <dbReference type="EMBL" id="PZG23165.1"/>
    </source>
</evidence>
<gene>
    <name evidence="2" type="ORF">C1J01_02140</name>
</gene>
<organism evidence="2 3">
    <name type="scientific">Nonomuraea aridisoli</name>
    <dbReference type="NCBI Taxonomy" id="2070368"/>
    <lineage>
        <taxon>Bacteria</taxon>
        <taxon>Bacillati</taxon>
        <taxon>Actinomycetota</taxon>
        <taxon>Actinomycetes</taxon>
        <taxon>Streptosporangiales</taxon>
        <taxon>Streptosporangiaceae</taxon>
        <taxon>Nonomuraea</taxon>
    </lineage>
</organism>
<name>A0A2W2F4I0_9ACTN</name>
<comment type="caution">
    <text evidence="2">The sequence shown here is derived from an EMBL/GenBank/DDBJ whole genome shotgun (WGS) entry which is preliminary data.</text>
</comment>
<dbReference type="Proteomes" id="UP000249304">
    <property type="component" value="Unassembled WGS sequence"/>
</dbReference>
<dbReference type="AlphaFoldDB" id="A0A2W2F4I0"/>
<feature type="compositionally biased region" description="Basic and acidic residues" evidence="1">
    <location>
        <begin position="127"/>
        <end position="138"/>
    </location>
</feature>
<sequence length="585" mass="62616">MSVLASAVMVVVMLSPYNQNEVLLSMMDSLVGDRVDLEPMRKAFESAAGDFAAKFTAAVQARFAQLVVPEVFIDVPEHPEELRKADLETLVRPAAGFLRSNPTKRELLTTLDRIQWRQQQRPSWIPRLDRHGKPRSEPGADALDPEAFPERPLVVGALAELGNVTVLLPASDPERPELAMLPGGIGEWEVALCTLLGVTGERGPATTVPIDAEANEALIPAGRRWWAVEPAKSLQAAQDPGVASELLATLATLGGLPVTDNTPRDRESFAIALGAAGDWRHSVRWVLDGWDPGADAHILATARAAVAGWAGVGRSGLIVYVYGGALHGTEGLIAEPGPLHSYLLCVSRSVHGTDVVDAVDRVILACPGENWCHRDGCPVADFPEAAELLAAIVTTGDVAEVADQDGGRAGESYQRLYGAGGTDHDPDSVLDCLEMELLGAGWVELERSTWEGGLEESLLRRGDHCLIASYDPITRQLHLADGKSQLDGMLDMLADDGALTGEDEYVTVDTSEQVVERWGTDILTAAEDHLRGRIQDLSQLSVPVRGTLLGLHPHADGTLNAPESTALAKEQLTVLARVASLLGDE</sequence>
<evidence type="ECO:0000256" key="1">
    <source>
        <dbReference type="SAM" id="MobiDB-lite"/>
    </source>
</evidence>
<reference evidence="2 3" key="1">
    <citation type="submission" date="2018-01" db="EMBL/GenBank/DDBJ databases">
        <title>Draft genome sequence of Nonomuraea sp. KC333.</title>
        <authorList>
            <person name="Sahin N."/>
            <person name="Saygin H."/>
            <person name="Ay H."/>
        </authorList>
    </citation>
    <scope>NUCLEOTIDE SEQUENCE [LARGE SCALE GENOMIC DNA]</scope>
    <source>
        <strain evidence="2 3">KC333</strain>
    </source>
</reference>
<evidence type="ECO:0000313" key="3">
    <source>
        <dbReference type="Proteomes" id="UP000249304"/>
    </source>
</evidence>
<proteinExistence type="predicted"/>
<protein>
    <submittedName>
        <fullName evidence="2">Uncharacterized protein</fullName>
    </submittedName>
</protein>